<dbReference type="HOGENOM" id="CLU_1402411_0_0_1"/>
<reference evidence="3" key="2">
    <citation type="submission" date="2015-07" db="EMBL/GenBank/DDBJ databases">
        <title>Contrasting host-pathogen interactions and genome evolution in two generalist and specialist microsporidian pathogens of mosquitoes.</title>
        <authorList>
            <consortium name="The Broad Institute Genomics Platform"/>
            <consortium name="The Broad Institute Genome Sequencing Center for Infectious Disease"/>
            <person name="Cuomo C.A."/>
            <person name="Sanscrainte N.D."/>
            <person name="Goldberg J.M."/>
            <person name="Heiman D."/>
            <person name="Young S."/>
            <person name="Zeng Q."/>
            <person name="Becnel J.J."/>
            <person name="Birren B.W."/>
        </authorList>
    </citation>
    <scope>NUCLEOTIDE SEQUENCE [LARGE SCALE GENOMIC DNA]</scope>
    <source>
        <strain evidence="3">USNM 41457</strain>
    </source>
</reference>
<name>J9D5A1_EDHAE</name>
<accession>J9D5A1</accession>
<organism evidence="2 3">
    <name type="scientific">Edhazardia aedis (strain USNM 41457)</name>
    <name type="common">Microsporidian parasite</name>
    <dbReference type="NCBI Taxonomy" id="1003232"/>
    <lineage>
        <taxon>Eukaryota</taxon>
        <taxon>Fungi</taxon>
        <taxon>Fungi incertae sedis</taxon>
        <taxon>Microsporidia</taxon>
        <taxon>Edhazardia</taxon>
    </lineage>
</organism>
<feature type="chain" id="PRO_5003822961" evidence="1">
    <location>
        <begin position="19"/>
        <end position="194"/>
    </location>
</feature>
<keyword evidence="3" id="KW-1185">Reference proteome</keyword>
<gene>
    <name evidence="2" type="ORF">EDEG_02893</name>
</gene>
<dbReference type="VEuPathDB" id="MicrosporidiaDB:EDEG_02893"/>
<keyword evidence="1" id="KW-0732">Signal</keyword>
<reference evidence="2 3" key="1">
    <citation type="submission" date="2011-08" db="EMBL/GenBank/DDBJ databases">
        <authorList>
            <person name="Liu Z.J."/>
            <person name="Shi F.L."/>
            <person name="Lu J.Q."/>
            <person name="Li M."/>
            <person name="Wang Z.L."/>
        </authorList>
    </citation>
    <scope>NUCLEOTIDE SEQUENCE [LARGE SCALE GENOMIC DNA]</scope>
    <source>
        <strain evidence="2 3">USNM 41457</strain>
    </source>
</reference>
<protein>
    <submittedName>
        <fullName evidence="2">Uncharacterized protein</fullName>
    </submittedName>
</protein>
<evidence type="ECO:0000313" key="2">
    <source>
        <dbReference type="EMBL" id="EJW02709.1"/>
    </source>
</evidence>
<dbReference type="InParanoid" id="J9D5A1"/>
<proteinExistence type="predicted"/>
<evidence type="ECO:0000256" key="1">
    <source>
        <dbReference type="SAM" id="SignalP"/>
    </source>
</evidence>
<feature type="signal peptide" evidence="1">
    <location>
        <begin position="1"/>
        <end position="18"/>
    </location>
</feature>
<dbReference type="AlphaFoldDB" id="J9D5A1"/>
<dbReference type="Proteomes" id="UP000003163">
    <property type="component" value="Unassembled WGS sequence"/>
</dbReference>
<evidence type="ECO:0000313" key="3">
    <source>
        <dbReference type="Proteomes" id="UP000003163"/>
    </source>
</evidence>
<sequence length="194" mass="23223">MLMKIFLCLYNFIIDVSCKSITSKICVSAITRECDKKMMIQKEINNFFSELDNIFSSEQYQMFLKHLKHLEDYWNSNFLKKINTKIIIKGYITSLEKLSAKNTFINLFSKQKFILNNFRENFKVGLENLIRKENYDPIFVEKFIVPNILFLNQAEENLFEFLIESEIKKLTLIYNELISAEKDCKKKVFNHFKF</sequence>
<comment type="caution">
    <text evidence="2">The sequence shown here is derived from an EMBL/GenBank/DDBJ whole genome shotgun (WGS) entry which is preliminary data.</text>
</comment>
<dbReference type="EMBL" id="AFBI03000059">
    <property type="protein sequence ID" value="EJW02709.1"/>
    <property type="molecule type" value="Genomic_DNA"/>
</dbReference>